<dbReference type="SMART" id="SM00353">
    <property type="entry name" value="HLH"/>
    <property type="match status" value="1"/>
</dbReference>
<dbReference type="Gene3D" id="4.10.280.10">
    <property type="entry name" value="Helix-loop-helix DNA-binding domain"/>
    <property type="match status" value="1"/>
</dbReference>
<evidence type="ECO:0000256" key="6">
    <source>
        <dbReference type="SAM" id="MobiDB-lite"/>
    </source>
</evidence>
<evidence type="ECO:0000313" key="9">
    <source>
        <dbReference type="Proteomes" id="UP000594638"/>
    </source>
</evidence>
<dbReference type="GO" id="GO:0000978">
    <property type="term" value="F:RNA polymerase II cis-regulatory region sequence-specific DNA binding"/>
    <property type="evidence" value="ECO:0007669"/>
    <property type="project" value="TreeGrafter"/>
</dbReference>
<evidence type="ECO:0000259" key="7">
    <source>
        <dbReference type="PROSITE" id="PS50888"/>
    </source>
</evidence>
<comment type="subcellular location">
    <subcellularLocation>
        <location evidence="1">Nucleus</location>
    </subcellularLocation>
</comment>
<dbReference type="InterPro" id="IPR051098">
    <property type="entry name" value="NeuroDiff_E-box_TFs"/>
</dbReference>
<feature type="compositionally biased region" description="Low complexity" evidence="6">
    <location>
        <begin position="252"/>
        <end position="272"/>
    </location>
</feature>
<feature type="compositionally biased region" description="Polar residues" evidence="6">
    <location>
        <begin position="224"/>
        <end position="243"/>
    </location>
</feature>
<sequence>MEYARFDNQAPPNSWANNNPDAAMLQQQQQQQQPQQQAPNSQPSQPAPQSQQPGQIQIIKSDPVNRQQPQHSQAQSIYGPPPTSHQSMPGYDMSHMGWSHAHQPQVPHGVMQVPQWAPASVAPMGHTTVALDHNGSIQQQQQPPPPVSDPCLHPIAHTLPQSQYTQYSTVQAPAYWSSDLLNNQQPATFGPPQQASNPALTPGGVSGISDHSSQNDQALIDNGFQVNQPNAPSSIQHSASLSQEVPVPSQIASLQTTSQTTPSQTATTQATSYSDDQLAMSSSGQAEQLSSNVAEGPGSLEDALEVIKSHAEHYSNRQMCSSTSGDDDDDDDDDHSRTSKGNEREKERRQANNARERIRVKDINDAFKELGTMCAQHMSADRNRTKLMILHDAVEVITHLERAVKERNLNPKTACLKRREEEKTEEVGSANYIVSQ</sequence>
<evidence type="ECO:0000256" key="5">
    <source>
        <dbReference type="ARBA" id="ARBA00023242"/>
    </source>
</evidence>
<feature type="region of interest" description="Disordered" evidence="6">
    <location>
        <begin position="136"/>
        <end position="155"/>
    </location>
</feature>
<reference evidence="8 9" key="1">
    <citation type="submission" date="2019-12" db="EMBL/GenBank/DDBJ databases">
        <authorList>
            <person name="Alioto T."/>
            <person name="Alioto T."/>
            <person name="Gomez Garrido J."/>
        </authorList>
    </citation>
    <scope>NUCLEOTIDE SEQUENCE [LARGE SCALE GENOMIC DNA]</scope>
</reference>
<accession>A0A8S0UKA6</accession>
<dbReference type="GO" id="GO:0005667">
    <property type="term" value="C:transcription regulator complex"/>
    <property type="evidence" value="ECO:0007669"/>
    <property type="project" value="TreeGrafter"/>
</dbReference>
<evidence type="ECO:0000256" key="4">
    <source>
        <dbReference type="ARBA" id="ARBA00023163"/>
    </source>
</evidence>
<keyword evidence="4" id="KW-0804">Transcription</keyword>
<dbReference type="EMBL" id="CACTIH010008184">
    <property type="protein sequence ID" value="CAA3019321.1"/>
    <property type="molecule type" value="Genomic_DNA"/>
</dbReference>
<feature type="compositionally biased region" description="Polar residues" evidence="6">
    <location>
        <begin position="273"/>
        <end position="293"/>
    </location>
</feature>
<feature type="region of interest" description="Disordered" evidence="6">
    <location>
        <begin position="313"/>
        <end position="355"/>
    </location>
</feature>
<proteinExistence type="predicted"/>
<feature type="compositionally biased region" description="Polar residues" evidence="6">
    <location>
        <begin position="183"/>
        <end position="199"/>
    </location>
</feature>
<keyword evidence="2" id="KW-0805">Transcription regulation</keyword>
<feature type="region of interest" description="Disordered" evidence="6">
    <location>
        <begin position="183"/>
        <end position="297"/>
    </location>
</feature>
<dbReference type="PROSITE" id="PS50888">
    <property type="entry name" value="BHLH"/>
    <property type="match status" value="1"/>
</dbReference>
<feature type="compositionally biased region" description="Polar residues" evidence="6">
    <location>
        <begin position="10"/>
        <end position="20"/>
    </location>
</feature>
<evidence type="ECO:0000313" key="8">
    <source>
        <dbReference type="EMBL" id="CAA3019321.1"/>
    </source>
</evidence>
<evidence type="ECO:0000256" key="1">
    <source>
        <dbReference type="ARBA" id="ARBA00004123"/>
    </source>
</evidence>
<organism evidence="8 9">
    <name type="scientific">Olea europaea subsp. europaea</name>
    <dbReference type="NCBI Taxonomy" id="158383"/>
    <lineage>
        <taxon>Eukaryota</taxon>
        <taxon>Viridiplantae</taxon>
        <taxon>Streptophyta</taxon>
        <taxon>Embryophyta</taxon>
        <taxon>Tracheophyta</taxon>
        <taxon>Spermatophyta</taxon>
        <taxon>Magnoliopsida</taxon>
        <taxon>eudicotyledons</taxon>
        <taxon>Gunneridae</taxon>
        <taxon>Pentapetalae</taxon>
        <taxon>asterids</taxon>
        <taxon>lamiids</taxon>
        <taxon>Lamiales</taxon>
        <taxon>Oleaceae</taxon>
        <taxon>Oleeae</taxon>
        <taxon>Olea</taxon>
    </lineage>
</organism>
<dbReference type="AlphaFoldDB" id="A0A8S0UKA6"/>
<protein>
    <submittedName>
        <fullName evidence="8">Transcription factor E2-alpha isoform X1</fullName>
    </submittedName>
</protein>
<dbReference type="GO" id="GO:0000785">
    <property type="term" value="C:chromatin"/>
    <property type="evidence" value="ECO:0007669"/>
    <property type="project" value="TreeGrafter"/>
</dbReference>
<dbReference type="Proteomes" id="UP000594638">
    <property type="component" value="Unassembled WGS sequence"/>
</dbReference>
<dbReference type="OrthoDB" id="10034090at2759"/>
<dbReference type="Pfam" id="PF00010">
    <property type="entry name" value="HLH"/>
    <property type="match status" value="1"/>
</dbReference>
<comment type="caution">
    <text evidence="8">The sequence shown here is derived from an EMBL/GenBank/DDBJ whole genome shotgun (WGS) entry which is preliminary data.</text>
</comment>
<keyword evidence="9" id="KW-1185">Reference proteome</keyword>
<evidence type="ECO:0000256" key="2">
    <source>
        <dbReference type="ARBA" id="ARBA00023015"/>
    </source>
</evidence>
<dbReference type="PANTHER" id="PTHR11793:SF13">
    <property type="entry name" value="PROTEIN DAUGHTERLESS"/>
    <property type="match status" value="1"/>
</dbReference>
<dbReference type="InterPro" id="IPR011598">
    <property type="entry name" value="bHLH_dom"/>
</dbReference>
<dbReference type="Gramene" id="OE9A056782T1">
    <property type="protein sequence ID" value="OE9A056782C1"/>
    <property type="gene ID" value="OE9A056782"/>
</dbReference>
<feature type="region of interest" description="Disordered" evidence="6">
    <location>
        <begin position="1"/>
        <end position="103"/>
    </location>
</feature>
<feature type="domain" description="BHLH" evidence="7">
    <location>
        <begin position="347"/>
        <end position="400"/>
    </location>
</feature>
<dbReference type="CDD" id="cd18943">
    <property type="entry name" value="bHLH_E-protein_E47-like"/>
    <property type="match status" value="1"/>
</dbReference>
<dbReference type="GO" id="GO:0046983">
    <property type="term" value="F:protein dimerization activity"/>
    <property type="evidence" value="ECO:0007669"/>
    <property type="project" value="InterPro"/>
</dbReference>
<dbReference type="GO" id="GO:0005634">
    <property type="term" value="C:nucleus"/>
    <property type="evidence" value="ECO:0007669"/>
    <property type="project" value="UniProtKB-SubCell"/>
</dbReference>
<feature type="compositionally biased region" description="Low complexity" evidence="6">
    <location>
        <begin position="26"/>
        <end position="59"/>
    </location>
</feature>
<keyword evidence="5" id="KW-0539">Nucleus</keyword>
<feature type="compositionally biased region" description="Basic and acidic residues" evidence="6">
    <location>
        <begin position="334"/>
        <end position="355"/>
    </location>
</feature>
<dbReference type="PANTHER" id="PTHR11793">
    <property type="entry name" value="BASIC HELIX-LOOP-HELIX TRANSCRIPTION FACTOR"/>
    <property type="match status" value="1"/>
</dbReference>
<feature type="compositionally biased region" description="Polar residues" evidence="6">
    <location>
        <begin position="64"/>
        <end position="76"/>
    </location>
</feature>
<keyword evidence="3" id="KW-0238">DNA-binding</keyword>
<dbReference type="InterPro" id="IPR036638">
    <property type="entry name" value="HLH_DNA-bd_sf"/>
</dbReference>
<dbReference type="SUPFAM" id="SSF47459">
    <property type="entry name" value="HLH, helix-loop-helix DNA-binding domain"/>
    <property type="match status" value="1"/>
</dbReference>
<dbReference type="GO" id="GO:0000981">
    <property type="term" value="F:DNA-binding transcription factor activity, RNA polymerase II-specific"/>
    <property type="evidence" value="ECO:0007669"/>
    <property type="project" value="TreeGrafter"/>
</dbReference>
<evidence type="ECO:0000256" key="3">
    <source>
        <dbReference type="ARBA" id="ARBA00023125"/>
    </source>
</evidence>
<name>A0A8S0UKA6_OLEEU</name>
<gene>
    <name evidence="8" type="ORF">OLEA9_A056782</name>
</gene>